<evidence type="ECO:0000259" key="7">
    <source>
        <dbReference type="PROSITE" id="PS51352"/>
    </source>
</evidence>
<evidence type="ECO:0000256" key="2">
    <source>
        <dbReference type="ARBA" id="ARBA00022748"/>
    </source>
</evidence>
<dbReference type="Proteomes" id="UP000094313">
    <property type="component" value="Chromosome"/>
</dbReference>
<evidence type="ECO:0000313" key="9">
    <source>
        <dbReference type="Proteomes" id="UP000094313"/>
    </source>
</evidence>
<name>A0A1D7QKY4_9SPHI</name>
<reference evidence="8 9" key="1">
    <citation type="submission" date="2016-08" db="EMBL/GenBank/DDBJ databases">
        <authorList>
            <person name="Seilhamer J.J."/>
        </authorList>
    </citation>
    <scope>NUCLEOTIDE SEQUENCE [LARGE SCALE GENOMIC DNA]</scope>
    <source>
        <strain evidence="8 9">DX4</strain>
    </source>
</reference>
<accession>A0A1D7QKY4</accession>
<dbReference type="PROSITE" id="PS51352">
    <property type="entry name" value="THIOREDOXIN_2"/>
    <property type="match status" value="1"/>
</dbReference>
<keyword evidence="4" id="KW-0676">Redox-active center</keyword>
<dbReference type="SUPFAM" id="SSF52833">
    <property type="entry name" value="Thioredoxin-like"/>
    <property type="match status" value="1"/>
</dbReference>
<comment type="subcellular location">
    <subcellularLocation>
        <location evidence="1">Cell envelope</location>
    </subcellularLocation>
</comment>
<dbReference type="PANTHER" id="PTHR42852">
    <property type="entry name" value="THIOL:DISULFIDE INTERCHANGE PROTEIN DSBE"/>
    <property type="match status" value="1"/>
</dbReference>
<dbReference type="PANTHER" id="PTHR42852:SF6">
    <property type="entry name" value="THIOL:DISULFIDE INTERCHANGE PROTEIN DSBE"/>
    <property type="match status" value="1"/>
</dbReference>
<dbReference type="AlphaFoldDB" id="A0A1D7QKY4"/>
<dbReference type="InterPro" id="IPR050553">
    <property type="entry name" value="Thioredoxin_ResA/DsbE_sf"/>
</dbReference>
<dbReference type="CDD" id="cd02966">
    <property type="entry name" value="TlpA_like_family"/>
    <property type="match status" value="1"/>
</dbReference>
<dbReference type="InterPro" id="IPR013766">
    <property type="entry name" value="Thioredoxin_domain"/>
</dbReference>
<evidence type="ECO:0000256" key="6">
    <source>
        <dbReference type="SAM" id="SignalP"/>
    </source>
</evidence>
<dbReference type="InterPro" id="IPR000866">
    <property type="entry name" value="AhpC/TSA"/>
</dbReference>
<keyword evidence="3" id="KW-1015">Disulfide bond</keyword>
<feature type="region of interest" description="Disordered" evidence="5">
    <location>
        <begin position="147"/>
        <end position="170"/>
    </location>
</feature>
<dbReference type="PROSITE" id="PS00194">
    <property type="entry name" value="THIOREDOXIN_1"/>
    <property type="match status" value="1"/>
</dbReference>
<evidence type="ECO:0000256" key="4">
    <source>
        <dbReference type="ARBA" id="ARBA00023284"/>
    </source>
</evidence>
<dbReference type="Pfam" id="PF00578">
    <property type="entry name" value="AhpC-TSA"/>
    <property type="match status" value="1"/>
</dbReference>
<dbReference type="GO" id="GO:0016491">
    <property type="term" value="F:oxidoreductase activity"/>
    <property type="evidence" value="ECO:0007669"/>
    <property type="project" value="InterPro"/>
</dbReference>
<dbReference type="GO" id="GO:0017004">
    <property type="term" value="P:cytochrome complex assembly"/>
    <property type="evidence" value="ECO:0007669"/>
    <property type="project" value="UniProtKB-KW"/>
</dbReference>
<sequence length="382" mass="42844">MKRLTILSGFLFSAFLASAQNFVVKGKLSGINDPVDVVMDYRGETVKQLSKDGTFEFKGTSFPTEATIKTMPYHPTLTMVDTAYWAFAFKKRGLMGVRNFFLEGNVTITGKTLEDAKVSGSKEQDLYEAFRKKLNALNKDMDAILEKSRPSRAENDDDSEAEQQEPTPRVITPAEEQLLKQIAELKINFVKRYPNSYYSLELTKFESRLDPHTFESMLSLLGAPVQGNTLYKALKKMEEGSKMAKIGNDAYVFTLPTPEGQQISLAAYKGKYVLLDFWASWCAPCRAENPVLMAAYDKFKAKNFEILSVSIDDKKDLWIQAIKEDKLPWTQVLDNRANGGGISTSYAITAIPQNFLIDPNGKIIAKDLRGTALEKALAQFIQ</sequence>
<keyword evidence="6" id="KW-0732">Signal</keyword>
<evidence type="ECO:0000256" key="3">
    <source>
        <dbReference type="ARBA" id="ARBA00023157"/>
    </source>
</evidence>
<dbReference type="InterPro" id="IPR036249">
    <property type="entry name" value="Thioredoxin-like_sf"/>
</dbReference>
<gene>
    <name evidence="8" type="ORF">BFS30_20520</name>
</gene>
<feature type="signal peptide" evidence="6">
    <location>
        <begin position="1"/>
        <end position="19"/>
    </location>
</feature>
<feature type="domain" description="Thioredoxin" evidence="7">
    <location>
        <begin position="244"/>
        <end position="382"/>
    </location>
</feature>
<dbReference type="EMBL" id="CP017141">
    <property type="protein sequence ID" value="AOM79342.1"/>
    <property type="molecule type" value="Genomic_DNA"/>
</dbReference>
<dbReference type="GO" id="GO:0016209">
    <property type="term" value="F:antioxidant activity"/>
    <property type="evidence" value="ECO:0007669"/>
    <property type="project" value="InterPro"/>
</dbReference>
<evidence type="ECO:0000313" key="8">
    <source>
        <dbReference type="EMBL" id="AOM79342.1"/>
    </source>
</evidence>
<feature type="chain" id="PRO_5009098768" description="Thioredoxin domain-containing protein" evidence="6">
    <location>
        <begin position="20"/>
        <end position="382"/>
    </location>
</feature>
<dbReference type="InterPro" id="IPR017937">
    <property type="entry name" value="Thioredoxin_CS"/>
</dbReference>
<protein>
    <recommendedName>
        <fullName evidence="7">Thioredoxin domain-containing protein</fullName>
    </recommendedName>
</protein>
<keyword evidence="9" id="KW-1185">Reference proteome</keyword>
<evidence type="ECO:0000256" key="5">
    <source>
        <dbReference type="SAM" id="MobiDB-lite"/>
    </source>
</evidence>
<dbReference type="GO" id="GO:0030313">
    <property type="term" value="C:cell envelope"/>
    <property type="evidence" value="ECO:0007669"/>
    <property type="project" value="UniProtKB-SubCell"/>
</dbReference>
<dbReference type="OrthoDB" id="750178at2"/>
<evidence type="ECO:0000256" key="1">
    <source>
        <dbReference type="ARBA" id="ARBA00004196"/>
    </source>
</evidence>
<proteinExistence type="predicted"/>
<dbReference type="Gene3D" id="3.40.30.10">
    <property type="entry name" value="Glutaredoxin"/>
    <property type="match status" value="1"/>
</dbReference>
<dbReference type="KEGG" id="psty:BFS30_20520"/>
<organism evidence="8 9">
    <name type="scientific">Pedobacter steynii</name>
    <dbReference type="NCBI Taxonomy" id="430522"/>
    <lineage>
        <taxon>Bacteria</taxon>
        <taxon>Pseudomonadati</taxon>
        <taxon>Bacteroidota</taxon>
        <taxon>Sphingobacteriia</taxon>
        <taxon>Sphingobacteriales</taxon>
        <taxon>Sphingobacteriaceae</taxon>
        <taxon>Pedobacter</taxon>
    </lineage>
</organism>
<keyword evidence="2" id="KW-0201">Cytochrome c-type biogenesis</keyword>
<dbReference type="RefSeq" id="WP_069381005.1">
    <property type="nucleotide sequence ID" value="NZ_CP017141.1"/>
</dbReference>